<dbReference type="Proteomes" id="UP001084650">
    <property type="component" value="Unassembled WGS sequence"/>
</dbReference>
<keyword evidence="2" id="KW-1185">Reference proteome</keyword>
<accession>A0ABT4HAK5</accession>
<dbReference type="PANTHER" id="PTHR38436:SF1">
    <property type="entry name" value="ESTER CYCLASE"/>
    <property type="match status" value="1"/>
</dbReference>
<organism evidence="1 2">
    <name type="scientific">Mycolicibacterium iranicum</name>
    <name type="common">Mycobacterium iranicum</name>
    <dbReference type="NCBI Taxonomy" id="912594"/>
    <lineage>
        <taxon>Bacteria</taxon>
        <taxon>Bacillati</taxon>
        <taxon>Actinomycetota</taxon>
        <taxon>Actinomycetes</taxon>
        <taxon>Mycobacteriales</taxon>
        <taxon>Mycobacteriaceae</taxon>
        <taxon>Mycolicibacterium</taxon>
    </lineage>
</organism>
<name>A0ABT4HAK5_MYCIR</name>
<proteinExistence type="predicted"/>
<dbReference type="Gene3D" id="3.10.450.50">
    <property type="match status" value="1"/>
</dbReference>
<sequence length="181" mass="20240">MTRSSRMDIPLRELRGVTVLAHLNAENRHDIAATLATFRPGFERTEMPGDDVADGRAAVADSYRELFTAFPDMHFDIAPDSFGHQGNRVIFETVVRGTHRGPFRGLPPTGRRLNLPIVTVFEFDGADLICERVYFDRLTLFVQLGVGREPNSVPGRMATLLSHPVTGLRVAMRARRRRSPG</sequence>
<dbReference type="InterPro" id="IPR032710">
    <property type="entry name" value="NTF2-like_dom_sf"/>
</dbReference>
<comment type="caution">
    <text evidence="1">The sequence shown here is derived from an EMBL/GenBank/DDBJ whole genome shotgun (WGS) entry which is preliminary data.</text>
</comment>
<evidence type="ECO:0000313" key="1">
    <source>
        <dbReference type="EMBL" id="MCZ0726812.1"/>
    </source>
</evidence>
<evidence type="ECO:0000313" key="2">
    <source>
        <dbReference type="Proteomes" id="UP001084650"/>
    </source>
</evidence>
<dbReference type="PANTHER" id="PTHR38436">
    <property type="entry name" value="POLYKETIDE CYCLASE SNOAL-LIKE DOMAIN"/>
    <property type="match status" value="1"/>
</dbReference>
<reference evidence="1" key="1">
    <citation type="submission" date="2022-12" db="EMBL/GenBank/DDBJ databases">
        <title>Whole genome sequence of Mycolicibacterium iranicum strain SBH312.</title>
        <authorList>
            <person name="Jani J."/>
            <person name="Arifin Mustapha Z."/>
            <person name="Ahmed K."/>
            <person name="Kai Ling C."/>
        </authorList>
    </citation>
    <scope>NUCLEOTIDE SEQUENCE</scope>
    <source>
        <strain evidence="1">SBH312</strain>
    </source>
</reference>
<protein>
    <submittedName>
        <fullName evidence="1">Ester cyclase</fullName>
    </submittedName>
</protein>
<gene>
    <name evidence="1" type="ORF">OY187_02020</name>
</gene>
<dbReference type="SUPFAM" id="SSF54427">
    <property type="entry name" value="NTF2-like"/>
    <property type="match status" value="1"/>
</dbReference>
<dbReference type="Pfam" id="PF07366">
    <property type="entry name" value="SnoaL"/>
    <property type="match status" value="1"/>
</dbReference>
<dbReference type="RefSeq" id="WP_268785146.1">
    <property type="nucleotide sequence ID" value="NZ_JAPQYE010000001.1"/>
</dbReference>
<dbReference type="InterPro" id="IPR009959">
    <property type="entry name" value="Cyclase_SnoaL-like"/>
</dbReference>
<dbReference type="EMBL" id="JAPQYE010000001">
    <property type="protein sequence ID" value="MCZ0726812.1"/>
    <property type="molecule type" value="Genomic_DNA"/>
</dbReference>